<evidence type="ECO:0000256" key="3">
    <source>
        <dbReference type="ARBA" id="ARBA00022771"/>
    </source>
</evidence>
<feature type="region of interest" description="Disordered" evidence="11">
    <location>
        <begin position="181"/>
        <end position="245"/>
    </location>
</feature>
<dbReference type="PANTHER" id="PTHR45658">
    <property type="entry name" value="GATA TRANSCRIPTION FACTOR"/>
    <property type="match status" value="1"/>
</dbReference>
<dbReference type="SUPFAM" id="SSF57716">
    <property type="entry name" value="Glucocorticoid receptor-like (DNA-binding domain)"/>
    <property type="match status" value="1"/>
</dbReference>
<keyword evidence="6" id="KW-0238">DNA-binding</keyword>
<feature type="compositionally biased region" description="Low complexity" evidence="11">
    <location>
        <begin position="221"/>
        <end position="245"/>
    </location>
</feature>
<dbReference type="PANTHER" id="PTHR45658:SF41">
    <property type="entry name" value="GATA TRANSCRIPTION FACTOR 3"/>
    <property type="match status" value="1"/>
</dbReference>
<gene>
    <name evidence="13" type="ORF">D5086_0000250820</name>
</gene>
<dbReference type="CDD" id="cd00202">
    <property type="entry name" value="ZnF_GATA"/>
    <property type="match status" value="1"/>
</dbReference>
<evidence type="ECO:0000313" key="13">
    <source>
        <dbReference type="EMBL" id="TKR85054.1"/>
    </source>
</evidence>
<evidence type="ECO:0000256" key="10">
    <source>
        <dbReference type="PROSITE-ProRule" id="PRU00094"/>
    </source>
</evidence>
<evidence type="ECO:0000256" key="5">
    <source>
        <dbReference type="ARBA" id="ARBA00023015"/>
    </source>
</evidence>
<accession>A0A4U5NQ13</accession>
<dbReference type="Pfam" id="PF00320">
    <property type="entry name" value="GATA"/>
    <property type="match status" value="1"/>
</dbReference>
<keyword evidence="7" id="KW-0010">Activator</keyword>
<comment type="similarity">
    <text evidence="1">Belongs to the type IV zinc-finger family. Class A subfamily.</text>
</comment>
<dbReference type="SMART" id="SM00401">
    <property type="entry name" value="ZnF_GATA"/>
    <property type="match status" value="1"/>
</dbReference>
<dbReference type="GO" id="GO:0030154">
    <property type="term" value="P:cell differentiation"/>
    <property type="evidence" value="ECO:0007669"/>
    <property type="project" value="TreeGrafter"/>
</dbReference>
<dbReference type="FunFam" id="3.30.50.10:FF:000018">
    <property type="entry name" value="GATA transcription factor"/>
    <property type="match status" value="1"/>
</dbReference>
<dbReference type="AlphaFoldDB" id="A0A4U5NQ13"/>
<evidence type="ECO:0000256" key="4">
    <source>
        <dbReference type="ARBA" id="ARBA00022833"/>
    </source>
</evidence>
<dbReference type="GO" id="GO:0005634">
    <property type="term" value="C:nucleus"/>
    <property type="evidence" value="ECO:0007669"/>
    <property type="project" value="TreeGrafter"/>
</dbReference>
<evidence type="ECO:0000256" key="11">
    <source>
        <dbReference type="SAM" id="MobiDB-lite"/>
    </source>
</evidence>
<sequence length="373" mass="41692">MTNYKKRIEELEKISSYAQKALFGVQDKVAKAQGKFLPSPHLCQEMEFCMETRALKSSLRYELATKPTQHAISEDFFAFNTPAVVSSDQDFSVDCFLDFSNGEFKDGYAQEEEEKDSLSVSSQDRVDDDFYSNSSSFSDSFLSSELAVPTDDIAELEWVSHFVDDSLSDVSLLVPAYKGKPESHHAKNRFEPEPKPSLAKIPGFFPSRVPSKARTKRSGRTSRTWSGRSNPTETPSSSASSTSSMPCLVSANTVQTIDSLSWLSEPPMKKPKKRPAVQTSGITASPQFQRRCSHCQVQKTPQWRTGPLGAKTLCNACGVRYKSGRLFPEYRPACSPTFSSEVHSNSHRKVLEMRRKKEMGGPESRLNQMVPSF</sequence>
<dbReference type="EMBL" id="RCHU01000970">
    <property type="protein sequence ID" value="TKR85054.1"/>
    <property type="molecule type" value="Genomic_DNA"/>
</dbReference>
<dbReference type="GO" id="GO:0008270">
    <property type="term" value="F:zinc ion binding"/>
    <property type="evidence" value="ECO:0007669"/>
    <property type="project" value="UniProtKB-KW"/>
</dbReference>
<reference evidence="13" key="1">
    <citation type="submission" date="2018-10" db="EMBL/GenBank/DDBJ databases">
        <title>Population genomic analysis revealed the cold adaptation of white poplar.</title>
        <authorList>
            <person name="Liu Y.-J."/>
        </authorList>
    </citation>
    <scope>NUCLEOTIDE SEQUENCE [LARGE SCALE GENOMIC DNA]</scope>
    <source>
        <strain evidence="13">PAL-ZL1</strain>
    </source>
</reference>
<keyword evidence="9" id="KW-0539">Nucleus</keyword>
<dbReference type="STRING" id="43335.A0A4U5NQ13"/>
<evidence type="ECO:0000256" key="2">
    <source>
        <dbReference type="ARBA" id="ARBA00022723"/>
    </source>
</evidence>
<evidence type="ECO:0000256" key="7">
    <source>
        <dbReference type="ARBA" id="ARBA00023159"/>
    </source>
</evidence>
<evidence type="ECO:0000256" key="6">
    <source>
        <dbReference type="ARBA" id="ARBA00023125"/>
    </source>
</evidence>
<keyword evidence="2" id="KW-0479">Metal-binding</keyword>
<dbReference type="Gene3D" id="3.30.50.10">
    <property type="entry name" value="Erythroid Transcription Factor GATA-1, subunit A"/>
    <property type="match status" value="1"/>
</dbReference>
<dbReference type="PROSITE" id="PS50114">
    <property type="entry name" value="GATA_ZN_FINGER_2"/>
    <property type="match status" value="1"/>
</dbReference>
<keyword evidence="8" id="KW-0804">Transcription</keyword>
<organism evidence="13">
    <name type="scientific">Populus alba</name>
    <name type="common">White poplar</name>
    <dbReference type="NCBI Taxonomy" id="43335"/>
    <lineage>
        <taxon>Eukaryota</taxon>
        <taxon>Viridiplantae</taxon>
        <taxon>Streptophyta</taxon>
        <taxon>Embryophyta</taxon>
        <taxon>Tracheophyta</taxon>
        <taxon>Spermatophyta</taxon>
        <taxon>Magnoliopsida</taxon>
        <taxon>eudicotyledons</taxon>
        <taxon>Gunneridae</taxon>
        <taxon>Pentapetalae</taxon>
        <taxon>rosids</taxon>
        <taxon>fabids</taxon>
        <taxon>Malpighiales</taxon>
        <taxon>Salicaceae</taxon>
        <taxon>Saliceae</taxon>
        <taxon>Populus</taxon>
    </lineage>
</organism>
<proteinExistence type="inferred from homology"/>
<protein>
    <submittedName>
        <fullName evidence="13">GATA transcription factor 5-like</fullName>
    </submittedName>
</protein>
<evidence type="ECO:0000259" key="12">
    <source>
        <dbReference type="PROSITE" id="PS50114"/>
    </source>
</evidence>
<dbReference type="GO" id="GO:0006355">
    <property type="term" value="P:regulation of DNA-templated transcription"/>
    <property type="evidence" value="ECO:0007669"/>
    <property type="project" value="InterPro"/>
</dbReference>
<keyword evidence="4" id="KW-0862">Zinc</keyword>
<dbReference type="PROSITE" id="PS00344">
    <property type="entry name" value="GATA_ZN_FINGER_1"/>
    <property type="match status" value="1"/>
</dbReference>
<dbReference type="InterPro" id="IPR051140">
    <property type="entry name" value="GATA_TF"/>
</dbReference>
<feature type="domain" description="GATA-type" evidence="12">
    <location>
        <begin position="286"/>
        <end position="322"/>
    </location>
</feature>
<feature type="compositionally biased region" description="Basic residues" evidence="11">
    <location>
        <begin position="211"/>
        <end position="220"/>
    </location>
</feature>
<dbReference type="InterPro" id="IPR000679">
    <property type="entry name" value="Znf_GATA"/>
</dbReference>
<evidence type="ECO:0000256" key="1">
    <source>
        <dbReference type="ARBA" id="ARBA00005694"/>
    </source>
</evidence>
<comment type="caution">
    <text evidence="13">The sequence shown here is derived from an EMBL/GenBank/DDBJ whole genome shotgun (WGS) entry which is preliminary data.</text>
</comment>
<feature type="compositionally biased region" description="Basic and acidic residues" evidence="11">
    <location>
        <begin position="181"/>
        <end position="194"/>
    </location>
</feature>
<evidence type="ECO:0000256" key="9">
    <source>
        <dbReference type="ARBA" id="ARBA00023242"/>
    </source>
</evidence>
<name>A0A4U5NQ13_POPAL</name>
<keyword evidence="5" id="KW-0805">Transcription regulation</keyword>
<dbReference type="GO" id="GO:0043565">
    <property type="term" value="F:sequence-specific DNA binding"/>
    <property type="evidence" value="ECO:0007669"/>
    <property type="project" value="InterPro"/>
</dbReference>
<keyword evidence="3 10" id="KW-0863">Zinc-finger</keyword>
<dbReference type="InterPro" id="IPR013088">
    <property type="entry name" value="Znf_NHR/GATA"/>
</dbReference>
<evidence type="ECO:0000256" key="8">
    <source>
        <dbReference type="ARBA" id="ARBA00023163"/>
    </source>
</evidence>